<dbReference type="SUPFAM" id="SSF53098">
    <property type="entry name" value="Ribonuclease H-like"/>
    <property type="match status" value="1"/>
</dbReference>
<dbReference type="SMART" id="SM00949">
    <property type="entry name" value="PAZ"/>
    <property type="match status" value="1"/>
</dbReference>
<name>A0ABM1A3J3_APLCA</name>
<dbReference type="InterPro" id="IPR003100">
    <property type="entry name" value="PAZ_dom"/>
</dbReference>
<keyword evidence="5" id="KW-1185">Reference proteome</keyword>
<feature type="domain" description="Piwi" evidence="4">
    <location>
        <begin position="545"/>
        <end position="838"/>
    </location>
</feature>
<feature type="region of interest" description="Disordered" evidence="2">
    <location>
        <begin position="344"/>
        <end position="366"/>
    </location>
</feature>
<feature type="region of interest" description="Disordered" evidence="2">
    <location>
        <begin position="15"/>
        <end position="99"/>
    </location>
</feature>
<evidence type="ECO:0000259" key="3">
    <source>
        <dbReference type="PROSITE" id="PS50821"/>
    </source>
</evidence>
<dbReference type="Gene3D" id="3.30.420.10">
    <property type="entry name" value="Ribonuclease H-like superfamily/Ribonuclease H"/>
    <property type="match status" value="1"/>
</dbReference>
<dbReference type="InterPro" id="IPR036397">
    <property type="entry name" value="RNaseH_sf"/>
</dbReference>
<dbReference type="PANTHER" id="PTHR22891">
    <property type="entry name" value="EUKARYOTIC TRANSLATION INITIATION FACTOR 2C"/>
    <property type="match status" value="1"/>
</dbReference>
<dbReference type="InterPro" id="IPR012337">
    <property type="entry name" value="RNaseH-like_sf"/>
</dbReference>
<feature type="compositionally biased region" description="Low complexity" evidence="2">
    <location>
        <begin position="15"/>
        <end position="49"/>
    </location>
</feature>
<proteinExistence type="inferred from homology"/>
<organism evidence="5 6">
    <name type="scientific">Aplysia californica</name>
    <name type="common">California sea hare</name>
    <dbReference type="NCBI Taxonomy" id="6500"/>
    <lineage>
        <taxon>Eukaryota</taxon>
        <taxon>Metazoa</taxon>
        <taxon>Spiralia</taxon>
        <taxon>Lophotrochozoa</taxon>
        <taxon>Mollusca</taxon>
        <taxon>Gastropoda</taxon>
        <taxon>Heterobranchia</taxon>
        <taxon>Euthyneura</taxon>
        <taxon>Tectipleura</taxon>
        <taxon>Aplysiida</taxon>
        <taxon>Aplysioidea</taxon>
        <taxon>Aplysiidae</taxon>
        <taxon>Aplysia</taxon>
    </lineage>
</organism>
<feature type="domain" description="PAZ" evidence="3">
    <location>
        <begin position="264"/>
        <end position="381"/>
    </location>
</feature>
<dbReference type="Gene3D" id="2.170.260.10">
    <property type="entry name" value="paz domain"/>
    <property type="match status" value="1"/>
</dbReference>
<dbReference type="Gene3D" id="3.40.50.2300">
    <property type="match status" value="1"/>
</dbReference>
<dbReference type="PROSITE" id="PS50821">
    <property type="entry name" value="PAZ"/>
    <property type="match status" value="1"/>
</dbReference>
<feature type="compositionally biased region" description="Basic and acidic residues" evidence="2">
    <location>
        <begin position="81"/>
        <end position="99"/>
    </location>
</feature>
<evidence type="ECO:0000256" key="1">
    <source>
        <dbReference type="RuleBase" id="RU361178"/>
    </source>
</evidence>
<evidence type="ECO:0000256" key="2">
    <source>
        <dbReference type="SAM" id="MobiDB-lite"/>
    </source>
</evidence>
<dbReference type="Pfam" id="PF02171">
    <property type="entry name" value="Piwi"/>
    <property type="match status" value="1"/>
</dbReference>
<dbReference type="CDD" id="cd02845">
    <property type="entry name" value="PAZ_piwi_like"/>
    <property type="match status" value="1"/>
</dbReference>
<dbReference type="PROSITE" id="PS50822">
    <property type="entry name" value="PIWI"/>
    <property type="match status" value="1"/>
</dbReference>
<dbReference type="InterPro" id="IPR003165">
    <property type="entry name" value="Piwi"/>
</dbReference>
<evidence type="ECO:0000313" key="5">
    <source>
        <dbReference type="Proteomes" id="UP000694888"/>
    </source>
</evidence>
<protein>
    <submittedName>
        <fullName evidence="6">Piwi-like protein Ago3</fullName>
    </submittedName>
</protein>
<dbReference type="CDD" id="cd04658">
    <property type="entry name" value="Piwi_piwi-like_Euk"/>
    <property type="match status" value="1"/>
</dbReference>
<accession>A0ABM1A3J3</accession>
<dbReference type="Pfam" id="PF02170">
    <property type="entry name" value="PAZ"/>
    <property type="match status" value="1"/>
</dbReference>
<dbReference type="SUPFAM" id="SSF101690">
    <property type="entry name" value="PAZ domain"/>
    <property type="match status" value="1"/>
</dbReference>
<comment type="similarity">
    <text evidence="1">Belongs to the argonaute family.</text>
</comment>
<evidence type="ECO:0000259" key="4">
    <source>
        <dbReference type="PROSITE" id="PS50822"/>
    </source>
</evidence>
<dbReference type="InterPro" id="IPR036085">
    <property type="entry name" value="PAZ_dom_sf"/>
</dbReference>
<dbReference type="RefSeq" id="XP_012940110.1">
    <property type="nucleotide sequence ID" value="XM_013084656.1"/>
</dbReference>
<evidence type="ECO:0000313" key="6">
    <source>
        <dbReference type="RefSeq" id="XP_012940110.1"/>
    </source>
</evidence>
<sequence>MGRGLAAMKALLAQQKQGQVGLGRSQLQGGSVTSASSRPSSVASASGRSSPPPSPSHSSDPPSERMAGLQVGGRPRGSQVGERERERRPTVSMRGERGKPMQLSANYVRLLCKHDGVYQYHVHFSPVIDNKRLKIKLLAEHKAELNTGYSFDGSILYMPKKLQSKEVVFTSIRKTDGTAVSLTVTYVKTVPPAQCVHLYNVVFRRIMYILDMCQVQRYFFNPHTPASIPQRKLEVWPGYITAAQEQEGGLMLLLDASHKVLRTETVHDIMEACAISNPRGFQEEIMRKVVGSVVLTRYNNKTYRVDDIVWSKTPLDKFASKSAGESITFVEYYKTQHNIDIQNQSQPLLLHKRKPDKGAPPGEKPDPEFLCLIPELCYMCGLTDDMRQDFQVMKDLAVHTRVTPAQRQLAMKKFVNSVNRSPEACAELATWGLEIEKSTVDIAGRRLAPETIYMGKKEFSAGNQADWSREATRNELICPVNLQNWGIFFTRRDAAKANEFVRHMQSETRNMGIRCQAPFRKELVNEKIETLVQELRRSIDDKVQLVVVINPTSRDDRYSAIKKVCCVEAPVPSQVIVARTISKPEKMRSVVQKIALQINCKLGGELWAVKIPLKSLMVVGIDSFHDNARGKQSVGGFVCSLNATCTRWFSNVCIQRQGEELVHGLQLCLTKGLRKFHADNHFLPEKIVIFRDGVGDGQLNTLADHEVKQLHRCFLSFGEGYQPLCSTVVVQKRINTRIFSKEGDGGVDNPGPGTVVDHTVTRRDRYDYFIVSQHVRQGTVSPTHYIVVDDGLQLKPDHMQALTYKMTHLYYNWPGTVRVPAPCQYAHKLAYLVGENIHKEPAECLSDRLFFL</sequence>
<dbReference type="Pfam" id="PF23278">
    <property type="entry name" value="Piwi_N"/>
    <property type="match status" value="1"/>
</dbReference>
<dbReference type="SMART" id="SM00950">
    <property type="entry name" value="Piwi"/>
    <property type="match status" value="1"/>
</dbReference>
<dbReference type="Proteomes" id="UP000694888">
    <property type="component" value="Unplaced"/>
</dbReference>
<gene>
    <name evidence="6" type="primary">LOC101862357</name>
</gene>
<dbReference type="GeneID" id="101862357"/>
<reference evidence="6" key="1">
    <citation type="submission" date="2025-08" db="UniProtKB">
        <authorList>
            <consortium name="RefSeq"/>
        </authorList>
    </citation>
    <scope>IDENTIFICATION</scope>
</reference>